<proteinExistence type="predicted"/>
<comment type="caution">
    <text evidence="1">The sequence shown here is derived from an EMBL/GenBank/DDBJ whole genome shotgun (WGS) entry which is preliminary data.</text>
</comment>
<evidence type="ECO:0000313" key="1">
    <source>
        <dbReference type="EMBL" id="GAD78207.1"/>
    </source>
</evidence>
<gene>
    <name evidence="1" type="ORF">VAZ01S_152_00020</name>
</gene>
<dbReference type="Proteomes" id="UP000016567">
    <property type="component" value="Unassembled WGS sequence"/>
</dbReference>
<name>U3AYA7_9VIBR</name>
<dbReference type="AlphaFoldDB" id="U3AYA7"/>
<sequence length="56" mass="6246">MAKNDYGLDSVAHSRVHTNSYKKLVLDRMTSQNSAEGIIHELNNISNELLNGKFGN</sequence>
<protein>
    <submittedName>
        <fullName evidence="1">Uncharacterized protein</fullName>
    </submittedName>
</protein>
<evidence type="ECO:0000313" key="2">
    <source>
        <dbReference type="Proteomes" id="UP000016567"/>
    </source>
</evidence>
<reference evidence="1 2" key="1">
    <citation type="submission" date="2013-09" db="EMBL/GenBank/DDBJ databases">
        <title>Whole genome shotgun sequence of Vibrio azureus NBRC 104587.</title>
        <authorList>
            <person name="Isaki S."/>
            <person name="Hosoyama A."/>
            <person name="Numata M."/>
            <person name="Hashimoto M."/>
            <person name="Hosoyama Y."/>
            <person name="Tsuchikane K."/>
            <person name="Noguchi M."/>
            <person name="Hirakata S."/>
            <person name="Ichikawa N."/>
            <person name="Ohji S."/>
            <person name="Yamazoe A."/>
            <person name="Fujita N."/>
        </authorList>
    </citation>
    <scope>NUCLEOTIDE SEQUENCE [LARGE SCALE GENOMIC DNA]</scope>
    <source>
        <strain evidence="1 2">NBRC 104587</strain>
    </source>
</reference>
<keyword evidence="2" id="KW-1185">Reference proteome</keyword>
<organism evidence="1 2">
    <name type="scientific">Vibrio azureus NBRC 104587</name>
    <dbReference type="NCBI Taxonomy" id="1219077"/>
    <lineage>
        <taxon>Bacteria</taxon>
        <taxon>Pseudomonadati</taxon>
        <taxon>Pseudomonadota</taxon>
        <taxon>Gammaproteobacteria</taxon>
        <taxon>Vibrionales</taxon>
        <taxon>Vibrionaceae</taxon>
        <taxon>Vibrio</taxon>
    </lineage>
</organism>
<accession>U3AYA7</accession>
<dbReference type="EMBL" id="BATL01000152">
    <property type="protein sequence ID" value="GAD78207.1"/>
    <property type="molecule type" value="Genomic_DNA"/>
</dbReference>